<organism evidence="4">
    <name type="scientific">Echinostoma caproni</name>
    <dbReference type="NCBI Taxonomy" id="27848"/>
    <lineage>
        <taxon>Eukaryota</taxon>
        <taxon>Metazoa</taxon>
        <taxon>Spiralia</taxon>
        <taxon>Lophotrochozoa</taxon>
        <taxon>Platyhelminthes</taxon>
        <taxon>Trematoda</taxon>
        <taxon>Digenea</taxon>
        <taxon>Plagiorchiida</taxon>
        <taxon>Echinostomata</taxon>
        <taxon>Echinostomatoidea</taxon>
        <taxon>Echinostomatidae</taxon>
        <taxon>Echinostoma</taxon>
    </lineage>
</organism>
<dbReference type="PANTHER" id="PTHR46241">
    <property type="entry name" value="ARMADILLO REPEAT-CONTAINING PROTEIN 4 ARMC4"/>
    <property type="match status" value="1"/>
</dbReference>
<dbReference type="Proteomes" id="UP000272942">
    <property type="component" value="Unassembled WGS sequence"/>
</dbReference>
<dbReference type="WBParaSite" id="ECPE_0001202301-mRNA-1">
    <property type="protein sequence ID" value="ECPE_0001202301-mRNA-1"/>
    <property type="gene ID" value="ECPE_0001202301"/>
</dbReference>
<feature type="region of interest" description="Disordered" evidence="1">
    <location>
        <begin position="331"/>
        <end position="370"/>
    </location>
</feature>
<evidence type="ECO:0000256" key="1">
    <source>
        <dbReference type="SAM" id="MobiDB-lite"/>
    </source>
</evidence>
<keyword evidence="3" id="KW-1185">Reference proteome</keyword>
<accession>A0A183AYF3</accession>
<name>A0A183AYF3_9TREM</name>
<sequence length="435" mass="48028">MIHDNGCRAPPWRQMHGDIAYFSARIRGTSTDISVTAATYGWFVNGGYNDKTGQMNFEKTGDVYRDLIALLRANSAKFDEFMKTTDLAALMKSEKTPSPGNRANKVSGQPTTVENRSDEGKTKSKKKVGGSVENTNTSKPAGGFGREKPQENVQLGQTNQPSERWQVIGLRTTGDTARAAGPKPSGDQDGLNGVESGAHASSPTSEVDWHVVDSNNSTGIRSVQPGQFEFHNDSIRSDRARQQHNQFNAEEADKVDSPGEPSDLGDPAESEDLQGPSSPEDGISPESQPMEEQIAEATQVEKTKMYKKRLEKERRWRTRHTDVITLERLKDRSKQRQISSGLDDSCNEVSSESESGEEDDVPERRTDASSDLPSEYWQIGKMVKYLKDMPLKTEVCQLAVRDVGGIDVLINLLETDEVRCKVSLSCTLMPTFTSC</sequence>
<gene>
    <name evidence="2" type="ORF">ECPE_LOCUS11988</name>
</gene>
<dbReference type="OrthoDB" id="1683831at2759"/>
<dbReference type="EMBL" id="UZAN01051932">
    <property type="protein sequence ID" value="VDP89204.1"/>
    <property type="molecule type" value="Genomic_DNA"/>
</dbReference>
<evidence type="ECO:0000313" key="2">
    <source>
        <dbReference type="EMBL" id="VDP89204.1"/>
    </source>
</evidence>
<feature type="compositionally biased region" description="Polar residues" evidence="1">
    <location>
        <begin position="213"/>
        <end position="225"/>
    </location>
</feature>
<feature type="region of interest" description="Disordered" evidence="1">
    <location>
        <begin position="92"/>
        <end position="306"/>
    </location>
</feature>
<feature type="compositionally biased region" description="Polar residues" evidence="1">
    <location>
        <begin position="96"/>
        <end position="114"/>
    </location>
</feature>
<evidence type="ECO:0000313" key="3">
    <source>
        <dbReference type="Proteomes" id="UP000272942"/>
    </source>
</evidence>
<feature type="compositionally biased region" description="Low complexity" evidence="1">
    <location>
        <begin position="343"/>
        <end position="353"/>
    </location>
</feature>
<reference evidence="4" key="1">
    <citation type="submission" date="2016-06" db="UniProtKB">
        <authorList>
            <consortium name="WormBaseParasite"/>
        </authorList>
    </citation>
    <scope>IDENTIFICATION</scope>
</reference>
<dbReference type="AlphaFoldDB" id="A0A183AYF3"/>
<proteinExistence type="predicted"/>
<feature type="compositionally biased region" description="Basic and acidic residues" evidence="1">
    <location>
        <begin position="230"/>
        <end position="241"/>
    </location>
</feature>
<feature type="compositionally biased region" description="Polar residues" evidence="1">
    <location>
        <begin position="151"/>
        <end position="163"/>
    </location>
</feature>
<evidence type="ECO:0000313" key="4">
    <source>
        <dbReference type="WBParaSite" id="ECPE_0001202301-mRNA-1"/>
    </source>
</evidence>
<protein>
    <submittedName>
        <fullName evidence="4">TFIIS N-terminal domain-containing protein</fullName>
    </submittedName>
</protein>
<reference evidence="2 3" key="2">
    <citation type="submission" date="2018-11" db="EMBL/GenBank/DDBJ databases">
        <authorList>
            <consortium name="Pathogen Informatics"/>
        </authorList>
    </citation>
    <scope>NUCLEOTIDE SEQUENCE [LARGE SCALE GENOMIC DNA]</scope>
    <source>
        <strain evidence="2 3">Egypt</strain>
    </source>
</reference>
<dbReference type="PANTHER" id="PTHR46241:SF1">
    <property type="entry name" value="OUTER DYNEIN ARM-DOCKING COMPLEX SUBUNIT 2"/>
    <property type="match status" value="1"/>
</dbReference>